<accession>A0A8C5MA66</accession>
<dbReference type="SMART" id="SM00233">
    <property type="entry name" value="PH"/>
    <property type="match status" value="1"/>
</dbReference>
<evidence type="ECO:0000256" key="3">
    <source>
        <dbReference type="PROSITE-ProRule" id="PRU00191"/>
    </source>
</evidence>
<evidence type="ECO:0000256" key="1">
    <source>
        <dbReference type="ARBA" id="ARBA00022553"/>
    </source>
</evidence>
<feature type="domain" description="PH" evidence="6">
    <location>
        <begin position="10"/>
        <end position="106"/>
    </location>
</feature>
<dbReference type="InterPro" id="IPR039111">
    <property type="entry name" value="STAP1/STAP2"/>
</dbReference>
<dbReference type="SUPFAM" id="SSF55550">
    <property type="entry name" value="SH2 domain"/>
    <property type="match status" value="1"/>
</dbReference>
<dbReference type="PROSITE" id="PS50001">
    <property type="entry name" value="SH2"/>
    <property type="match status" value="1"/>
</dbReference>
<evidence type="ECO:0000259" key="5">
    <source>
        <dbReference type="PROSITE" id="PS50001"/>
    </source>
</evidence>
<dbReference type="InterPro" id="IPR011993">
    <property type="entry name" value="PH-like_dom_sf"/>
</dbReference>
<feature type="domain" description="SH2" evidence="5">
    <location>
        <begin position="148"/>
        <end position="263"/>
    </location>
</feature>
<dbReference type="PANTHER" id="PTHR16186:SF11">
    <property type="entry name" value="SIGNAL-TRANSDUCING ADAPTOR PROTEIN 2"/>
    <property type="match status" value="1"/>
</dbReference>
<evidence type="ECO:0000313" key="8">
    <source>
        <dbReference type="Proteomes" id="UP000694569"/>
    </source>
</evidence>
<dbReference type="Gene3D" id="2.30.29.30">
    <property type="entry name" value="Pleckstrin-homology domain (PH domain)/Phosphotyrosine-binding domain (PTB)"/>
    <property type="match status" value="1"/>
</dbReference>
<dbReference type="AlphaFoldDB" id="A0A8C5MA66"/>
<dbReference type="Pfam" id="PF00169">
    <property type="entry name" value="PH"/>
    <property type="match status" value="1"/>
</dbReference>
<dbReference type="Ensembl" id="ENSLLET00000010560.1">
    <property type="protein sequence ID" value="ENSLLEP00000010166.1"/>
    <property type="gene ID" value="ENSLLEG00000006482.1"/>
</dbReference>
<dbReference type="PANTHER" id="PTHR16186">
    <property type="entry name" value="SIGNAL-TRANSDUCING ADAPTOR PROTEIN-RELATED"/>
    <property type="match status" value="1"/>
</dbReference>
<dbReference type="GeneTree" id="ENSGT00530000063841"/>
<organism evidence="7 8">
    <name type="scientific">Leptobrachium leishanense</name>
    <name type="common">Leishan spiny toad</name>
    <dbReference type="NCBI Taxonomy" id="445787"/>
    <lineage>
        <taxon>Eukaryota</taxon>
        <taxon>Metazoa</taxon>
        <taxon>Chordata</taxon>
        <taxon>Craniata</taxon>
        <taxon>Vertebrata</taxon>
        <taxon>Euteleostomi</taxon>
        <taxon>Amphibia</taxon>
        <taxon>Batrachia</taxon>
        <taxon>Anura</taxon>
        <taxon>Pelobatoidea</taxon>
        <taxon>Megophryidae</taxon>
        <taxon>Leptobrachium</taxon>
    </lineage>
</organism>
<feature type="region of interest" description="Disordered" evidence="4">
    <location>
        <begin position="315"/>
        <end position="360"/>
    </location>
</feature>
<gene>
    <name evidence="7" type="primary">STAP2</name>
</gene>
<proteinExistence type="predicted"/>
<dbReference type="Proteomes" id="UP000694569">
    <property type="component" value="Unplaced"/>
</dbReference>
<dbReference type="InterPro" id="IPR036860">
    <property type="entry name" value="SH2_dom_sf"/>
</dbReference>
<dbReference type="OrthoDB" id="6086001at2759"/>
<dbReference type="InterPro" id="IPR001849">
    <property type="entry name" value="PH_domain"/>
</dbReference>
<keyword evidence="1" id="KW-0597">Phosphoprotein</keyword>
<feature type="compositionally biased region" description="Basic and acidic residues" evidence="4">
    <location>
        <begin position="343"/>
        <end position="360"/>
    </location>
</feature>
<sequence>MSRTKNPVPGHYYEEYLHKKDSNDKVYKKLWVGLLGNTLCFYSNHKELRCMDSLSLDKFVSVKDSPSNSSSDYLFSLTLSDREVQFKAESMESREMWRAYIITMAELSIPQSLTLLPGPLLALMEALDKENQRQSEFEKEQKPSCFYNVSRVEAEDLLKKHPECGSLLLRPGTNPENVSVSTCQLIHGKYIVKHYKVTLEQNKYILQVDPPVPCSSLALVVNHFLKTTHNRLSPFERCNEYENKIGIYEVNNEDGEVTVKYPVDTIATKPTMNRYNIPPPIPREPPPPDTYVIPDQDLLPLTMDKQAGLPRRFIDGVPLPNQPANRLRGTEGVRNAGTPMKSGLDEELKRKLEQRRQRVE</sequence>
<reference evidence="7" key="2">
    <citation type="submission" date="2025-09" db="UniProtKB">
        <authorList>
            <consortium name="Ensembl"/>
        </authorList>
    </citation>
    <scope>IDENTIFICATION</scope>
</reference>
<evidence type="ECO:0000256" key="2">
    <source>
        <dbReference type="ARBA" id="ARBA00022999"/>
    </source>
</evidence>
<dbReference type="PROSITE" id="PS50003">
    <property type="entry name" value="PH_DOMAIN"/>
    <property type="match status" value="1"/>
</dbReference>
<evidence type="ECO:0000313" key="7">
    <source>
        <dbReference type="Ensembl" id="ENSLLEP00000010166.1"/>
    </source>
</evidence>
<dbReference type="InterPro" id="IPR000980">
    <property type="entry name" value="SH2"/>
</dbReference>
<keyword evidence="8" id="KW-1185">Reference proteome</keyword>
<dbReference type="SUPFAM" id="SSF50729">
    <property type="entry name" value="PH domain-like"/>
    <property type="match status" value="1"/>
</dbReference>
<dbReference type="Pfam" id="PF00017">
    <property type="entry name" value="SH2"/>
    <property type="match status" value="1"/>
</dbReference>
<keyword evidence="2 3" id="KW-0727">SH2 domain</keyword>
<protein>
    <submittedName>
        <fullName evidence="7">Signal transducing adaptor family member 2</fullName>
    </submittedName>
</protein>
<evidence type="ECO:0000259" key="6">
    <source>
        <dbReference type="PROSITE" id="PS50003"/>
    </source>
</evidence>
<reference evidence="7" key="1">
    <citation type="submission" date="2025-08" db="UniProtKB">
        <authorList>
            <consortium name="Ensembl"/>
        </authorList>
    </citation>
    <scope>IDENTIFICATION</scope>
</reference>
<dbReference type="GO" id="GO:0035591">
    <property type="term" value="F:signaling adaptor activity"/>
    <property type="evidence" value="ECO:0007669"/>
    <property type="project" value="InterPro"/>
</dbReference>
<dbReference type="Gene3D" id="3.30.505.10">
    <property type="entry name" value="SH2 domain"/>
    <property type="match status" value="1"/>
</dbReference>
<name>A0A8C5MA66_9ANUR</name>
<evidence type="ECO:0000256" key="4">
    <source>
        <dbReference type="SAM" id="MobiDB-lite"/>
    </source>
</evidence>